<protein>
    <submittedName>
        <fullName evidence="10">Heme/copper-type cytochrome/quinol oxidase subunit 3</fullName>
    </submittedName>
</protein>
<evidence type="ECO:0000256" key="8">
    <source>
        <dbReference type="SAM" id="Phobius"/>
    </source>
</evidence>
<name>A0A7W9EUX6_9SPHN</name>
<accession>A0A7W9EUX6</accession>
<evidence type="ECO:0000259" key="9">
    <source>
        <dbReference type="PROSITE" id="PS50253"/>
    </source>
</evidence>
<dbReference type="InterPro" id="IPR024791">
    <property type="entry name" value="Cyt_c/ubiquinol_Oxase_su3"/>
</dbReference>
<evidence type="ECO:0000313" key="10">
    <source>
        <dbReference type="EMBL" id="MBB5715656.1"/>
    </source>
</evidence>
<comment type="subcellular location">
    <subcellularLocation>
        <location evidence="1 7">Cell membrane</location>
        <topology evidence="1 7">Multi-pass membrane protein</topology>
    </subcellularLocation>
</comment>
<dbReference type="InterPro" id="IPR000298">
    <property type="entry name" value="Cyt_c_oxidase-like_su3"/>
</dbReference>
<keyword evidence="5 8" id="KW-1133">Transmembrane helix</keyword>
<feature type="transmembrane region" description="Helical" evidence="8">
    <location>
        <begin position="188"/>
        <end position="206"/>
    </location>
</feature>
<dbReference type="GO" id="GO:0005886">
    <property type="term" value="C:plasma membrane"/>
    <property type="evidence" value="ECO:0007669"/>
    <property type="project" value="UniProtKB-SubCell"/>
</dbReference>
<evidence type="ECO:0000256" key="3">
    <source>
        <dbReference type="ARBA" id="ARBA00022475"/>
    </source>
</evidence>
<dbReference type="Pfam" id="PF00510">
    <property type="entry name" value="COX3"/>
    <property type="match status" value="1"/>
</dbReference>
<keyword evidence="4 7" id="KW-0812">Transmembrane</keyword>
<dbReference type="EMBL" id="JACIJK010000007">
    <property type="protein sequence ID" value="MBB5715656.1"/>
    <property type="molecule type" value="Genomic_DNA"/>
</dbReference>
<evidence type="ECO:0000256" key="6">
    <source>
        <dbReference type="ARBA" id="ARBA00023136"/>
    </source>
</evidence>
<dbReference type="InterPro" id="IPR013833">
    <property type="entry name" value="Cyt_c_oxidase_su3_a-hlx"/>
</dbReference>
<evidence type="ECO:0000256" key="7">
    <source>
        <dbReference type="RuleBase" id="RU003376"/>
    </source>
</evidence>
<feature type="transmembrane region" description="Helical" evidence="8">
    <location>
        <begin position="31"/>
        <end position="54"/>
    </location>
</feature>
<dbReference type="PANTHER" id="PTHR11403:SF2">
    <property type="entry name" value="CYTOCHROME BO(3) UBIQUINOL OXIDASE SUBUNIT 3"/>
    <property type="match status" value="1"/>
</dbReference>
<evidence type="ECO:0000256" key="2">
    <source>
        <dbReference type="ARBA" id="ARBA00010581"/>
    </source>
</evidence>
<comment type="caution">
    <text evidence="10">The sequence shown here is derived from an EMBL/GenBank/DDBJ whole genome shotgun (WGS) entry which is preliminary data.</text>
</comment>
<dbReference type="AlphaFoldDB" id="A0A7W9EUX6"/>
<reference evidence="10 11" key="1">
    <citation type="submission" date="2020-08" db="EMBL/GenBank/DDBJ databases">
        <title>Genomic Encyclopedia of Type Strains, Phase IV (KMG-IV): sequencing the most valuable type-strain genomes for metagenomic binning, comparative biology and taxonomic classification.</title>
        <authorList>
            <person name="Goeker M."/>
        </authorList>
    </citation>
    <scope>NUCLEOTIDE SEQUENCE [LARGE SCALE GENOMIC DNA]</scope>
    <source>
        <strain evidence="10 11">DSM 100044</strain>
    </source>
</reference>
<feature type="transmembrane region" description="Helical" evidence="8">
    <location>
        <begin position="106"/>
        <end position="126"/>
    </location>
</feature>
<keyword evidence="11" id="KW-1185">Reference proteome</keyword>
<dbReference type="PROSITE" id="PS50253">
    <property type="entry name" value="COX3"/>
    <property type="match status" value="1"/>
</dbReference>
<dbReference type="RefSeq" id="WP_184058191.1">
    <property type="nucleotide sequence ID" value="NZ_JACIJK010000007.1"/>
</dbReference>
<evidence type="ECO:0000256" key="5">
    <source>
        <dbReference type="ARBA" id="ARBA00022989"/>
    </source>
</evidence>
<evidence type="ECO:0000256" key="1">
    <source>
        <dbReference type="ARBA" id="ARBA00004651"/>
    </source>
</evidence>
<proteinExistence type="inferred from homology"/>
<dbReference type="GO" id="GO:0019646">
    <property type="term" value="P:aerobic electron transport chain"/>
    <property type="evidence" value="ECO:0007669"/>
    <property type="project" value="InterPro"/>
</dbReference>
<dbReference type="InterPro" id="IPR035973">
    <property type="entry name" value="Cyt_c_oxidase_su3-like_sf"/>
</dbReference>
<dbReference type="SUPFAM" id="SSF81452">
    <property type="entry name" value="Cytochrome c oxidase subunit III-like"/>
    <property type="match status" value="1"/>
</dbReference>
<dbReference type="Proteomes" id="UP000546200">
    <property type="component" value="Unassembled WGS sequence"/>
</dbReference>
<feature type="domain" description="Heme-copper oxidase subunit III family profile" evidence="9">
    <location>
        <begin position="34"/>
        <end position="208"/>
    </location>
</feature>
<evidence type="ECO:0000256" key="4">
    <source>
        <dbReference type="ARBA" id="ARBA00022692"/>
    </source>
</evidence>
<gene>
    <name evidence="10" type="ORF">FHS94_002511</name>
</gene>
<evidence type="ECO:0000313" key="11">
    <source>
        <dbReference type="Proteomes" id="UP000546200"/>
    </source>
</evidence>
<feature type="transmembrane region" description="Helical" evidence="8">
    <location>
        <begin position="74"/>
        <end position="94"/>
    </location>
</feature>
<organism evidence="10 11">
    <name type="scientific">Sphingomonas aerophila</name>
    <dbReference type="NCBI Taxonomy" id="1344948"/>
    <lineage>
        <taxon>Bacteria</taxon>
        <taxon>Pseudomonadati</taxon>
        <taxon>Pseudomonadota</taxon>
        <taxon>Alphaproteobacteria</taxon>
        <taxon>Sphingomonadales</taxon>
        <taxon>Sphingomonadaceae</taxon>
        <taxon>Sphingomonas</taxon>
    </lineage>
</organism>
<keyword evidence="3" id="KW-1003">Cell membrane</keyword>
<sequence>MIGIQPADPRPVEIVGDLSGLPASANGARNVVWWGNIGFMLIEGTGFALAIAAYLYLATQAPHWPPPGDAVPGLLWSSIFTVGLLLSAIPNLWVRRRALAKDSRGVRAGVLAMSIIGALLLIPRAIEFSHLGVKWYTDGYGSVLWLLLVLHTSHVITDLGDTVVQAVWLFTHEIGEDQFADVEDNANYWTFVVVTWLPVFAVIHGVPRLT</sequence>
<comment type="similarity">
    <text evidence="2 7">Belongs to the cytochrome c oxidase subunit 3 family.</text>
</comment>
<dbReference type="Gene3D" id="1.20.120.80">
    <property type="entry name" value="Cytochrome c oxidase, subunit III, four-helix bundle"/>
    <property type="match status" value="1"/>
</dbReference>
<dbReference type="GO" id="GO:0004129">
    <property type="term" value="F:cytochrome-c oxidase activity"/>
    <property type="evidence" value="ECO:0007669"/>
    <property type="project" value="InterPro"/>
</dbReference>
<keyword evidence="6 8" id="KW-0472">Membrane</keyword>
<dbReference type="PANTHER" id="PTHR11403">
    <property type="entry name" value="CYTOCHROME C OXIDASE SUBUNIT III"/>
    <property type="match status" value="1"/>
</dbReference>